<dbReference type="EC" id="2.7.11.24" evidence="1"/>
<dbReference type="CDD" id="cd07852">
    <property type="entry name" value="STKc_MAPK15-like"/>
    <property type="match status" value="1"/>
</dbReference>
<dbReference type="GO" id="GO:0004707">
    <property type="term" value="F:MAP kinase activity"/>
    <property type="evidence" value="ECO:0007669"/>
    <property type="project" value="UniProtKB-EC"/>
</dbReference>
<evidence type="ECO:0000256" key="6">
    <source>
        <dbReference type="ARBA" id="ARBA00022840"/>
    </source>
</evidence>
<evidence type="ECO:0000256" key="5">
    <source>
        <dbReference type="ARBA" id="ARBA00022777"/>
    </source>
</evidence>
<evidence type="ECO:0000256" key="9">
    <source>
        <dbReference type="SAM" id="MobiDB-lite"/>
    </source>
</evidence>
<keyword evidence="5" id="KW-0418">Kinase</keyword>
<dbReference type="InterPro" id="IPR050117">
    <property type="entry name" value="MAPK"/>
</dbReference>
<dbReference type="Pfam" id="PF00069">
    <property type="entry name" value="Pkinase"/>
    <property type="match status" value="1"/>
</dbReference>
<evidence type="ECO:0000256" key="4">
    <source>
        <dbReference type="ARBA" id="ARBA00022741"/>
    </source>
</evidence>
<dbReference type="PROSITE" id="PS00108">
    <property type="entry name" value="PROTEIN_KINASE_ST"/>
    <property type="match status" value="1"/>
</dbReference>
<dbReference type="SMART" id="SM00220">
    <property type="entry name" value="S_TKc"/>
    <property type="match status" value="1"/>
</dbReference>
<dbReference type="GO" id="GO:0005524">
    <property type="term" value="F:ATP binding"/>
    <property type="evidence" value="ECO:0007669"/>
    <property type="project" value="UniProtKB-KW"/>
</dbReference>
<keyword evidence="12" id="KW-1185">Reference proteome</keyword>
<feature type="non-terminal residue" evidence="11">
    <location>
        <position position="677"/>
    </location>
</feature>
<evidence type="ECO:0000256" key="3">
    <source>
        <dbReference type="ARBA" id="ARBA00022679"/>
    </source>
</evidence>
<keyword evidence="6" id="KW-0067">ATP-binding</keyword>
<organism evidence="11 12">
    <name type="scientific">Meganyctiphanes norvegica</name>
    <name type="common">Northern krill</name>
    <name type="synonym">Thysanopoda norvegica</name>
    <dbReference type="NCBI Taxonomy" id="48144"/>
    <lineage>
        <taxon>Eukaryota</taxon>
        <taxon>Metazoa</taxon>
        <taxon>Ecdysozoa</taxon>
        <taxon>Arthropoda</taxon>
        <taxon>Crustacea</taxon>
        <taxon>Multicrustacea</taxon>
        <taxon>Malacostraca</taxon>
        <taxon>Eumalacostraca</taxon>
        <taxon>Eucarida</taxon>
        <taxon>Euphausiacea</taxon>
        <taxon>Euphausiidae</taxon>
        <taxon>Meganyctiphanes</taxon>
    </lineage>
</organism>
<evidence type="ECO:0000256" key="2">
    <source>
        <dbReference type="ARBA" id="ARBA00022527"/>
    </source>
</evidence>
<dbReference type="AlphaFoldDB" id="A0AAV2QSZ1"/>
<dbReference type="PROSITE" id="PS01351">
    <property type="entry name" value="MAPK"/>
    <property type="match status" value="1"/>
</dbReference>
<dbReference type="FunFam" id="3.30.200.20:FF:000166">
    <property type="entry name" value="Mitogen-activated protein kinase"/>
    <property type="match status" value="1"/>
</dbReference>
<name>A0AAV2QSZ1_MEGNR</name>
<keyword evidence="3" id="KW-0808">Transferase</keyword>
<dbReference type="InterPro" id="IPR003527">
    <property type="entry name" value="MAP_kinase_CS"/>
</dbReference>
<dbReference type="SUPFAM" id="SSF56112">
    <property type="entry name" value="Protein kinase-like (PK-like)"/>
    <property type="match status" value="1"/>
</dbReference>
<feature type="compositionally biased region" description="Low complexity" evidence="9">
    <location>
        <begin position="619"/>
        <end position="636"/>
    </location>
</feature>
<evidence type="ECO:0000256" key="1">
    <source>
        <dbReference type="ARBA" id="ARBA00012411"/>
    </source>
</evidence>
<gene>
    <name evidence="11" type="ORF">MNOR_LOCUS15644</name>
</gene>
<feature type="compositionally biased region" description="Polar residues" evidence="9">
    <location>
        <begin position="601"/>
        <end position="611"/>
    </location>
</feature>
<comment type="catalytic activity">
    <reaction evidence="8">
        <text>L-seryl-[protein] + ATP = O-phospho-L-seryl-[protein] + ADP + H(+)</text>
        <dbReference type="Rhea" id="RHEA:17989"/>
        <dbReference type="Rhea" id="RHEA-COMP:9863"/>
        <dbReference type="Rhea" id="RHEA-COMP:11604"/>
        <dbReference type="ChEBI" id="CHEBI:15378"/>
        <dbReference type="ChEBI" id="CHEBI:29999"/>
        <dbReference type="ChEBI" id="CHEBI:30616"/>
        <dbReference type="ChEBI" id="CHEBI:83421"/>
        <dbReference type="ChEBI" id="CHEBI:456216"/>
        <dbReference type="EC" id="2.7.11.24"/>
    </reaction>
</comment>
<feature type="compositionally biased region" description="Polar residues" evidence="9">
    <location>
        <begin position="647"/>
        <end position="668"/>
    </location>
</feature>
<evidence type="ECO:0000313" key="11">
    <source>
        <dbReference type="EMBL" id="CAL4096260.1"/>
    </source>
</evidence>
<comment type="caution">
    <text evidence="11">The sequence shown here is derived from an EMBL/GenBank/DDBJ whole genome shotgun (WGS) entry which is preliminary data.</text>
</comment>
<dbReference type="PROSITE" id="PS50011">
    <property type="entry name" value="PROTEIN_KINASE_DOM"/>
    <property type="match status" value="1"/>
</dbReference>
<feature type="compositionally biased region" description="Low complexity" evidence="9">
    <location>
        <begin position="459"/>
        <end position="485"/>
    </location>
</feature>
<dbReference type="InterPro" id="IPR008271">
    <property type="entry name" value="Ser/Thr_kinase_AS"/>
</dbReference>
<dbReference type="InterPro" id="IPR000719">
    <property type="entry name" value="Prot_kinase_dom"/>
</dbReference>
<keyword evidence="4" id="KW-0547">Nucleotide-binding</keyword>
<feature type="compositionally biased region" description="Polar residues" evidence="9">
    <location>
        <begin position="486"/>
        <end position="496"/>
    </location>
</feature>
<dbReference type="FunFam" id="1.10.510.10:FF:000238">
    <property type="entry name" value="Mitogen-activated protein kinase"/>
    <property type="match status" value="1"/>
</dbReference>
<feature type="domain" description="Protein kinase" evidence="10">
    <location>
        <begin position="16"/>
        <end position="309"/>
    </location>
</feature>
<dbReference type="Proteomes" id="UP001497623">
    <property type="component" value="Unassembled WGS sequence"/>
</dbReference>
<evidence type="ECO:0000259" key="10">
    <source>
        <dbReference type="PROSITE" id="PS50011"/>
    </source>
</evidence>
<feature type="region of interest" description="Disordered" evidence="9">
    <location>
        <begin position="601"/>
        <end position="677"/>
    </location>
</feature>
<comment type="catalytic activity">
    <reaction evidence="7">
        <text>L-threonyl-[protein] + ATP = O-phospho-L-threonyl-[protein] + ADP + H(+)</text>
        <dbReference type="Rhea" id="RHEA:46608"/>
        <dbReference type="Rhea" id="RHEA-COMP:11060"/>
        <dbReference type="Rhea" id="RHEA-COMP:11605"/>
        <dbReference type="ChEBI" id="CHEBI:15378"/>
        <dbReference type="ChEBI" id="CHEBI:30013"/>
        <dbReference type="ChEBI" id="CHEBI:30616"/>
        <dbReference type="ChEBI" id="CHEBI:61977"/>
        <dbReference type="ChEBI" id="CHEBI:456216"/>
        <dbReference type="EC" id="2.7.11.24"/>
    </reaction>
</comment>
<proteinExistence type="predicted"/>
<dbReference type="PANTHER" id="PTHR24055">
    <property type="entry name" value="MITOGEN-ACTIVATED PROTEIN KINASE"/>
    <property type="match status" value="1"/>
</dbReference>
<reference evidence="11 12" key="1">
    <citation type="submission" date="2024-05" db="EMBL/GenBank/DDBJ databases">
        <authorList>
            <person name="Wallberg A."/>
        </authorList>
    </citation>
    <scope>NUCLEOTIDE SEQUENCE [LARGE SCALE GENOMIC DNA]</scope>
</reference>
<dbReference type="GO" id="GO:0036064">
    <property type="term" value="C:ciliary basal body"/>
    <property type="evidence" value="ECO:0007669"/>
    <property type="project" value="UniProtKB-ARBA"/>
</dbReference>
<dbReference type="EMBL" id="CAXKWB010009872">
    <property type="protein sequence ID" value="CAL4096260.1"/>
    <property type="molecule type" value="Genomic_DNA"/>
</dbReference>
<accession>A0AAV2QSZ1</accession>
<evidence type="ECO:0000256" key="8">
    <source>
        <dbReference type="ARBA" id="ARBA00048312"/>
    </source>
</evidence>
<keyword evidence="2" id="KW-0723">Serine/threonine-protein kinase</keyword>
<evidence type="ECO:0000313" key="12">
    <source>
        <dbReference type="Proteomes" id="UP001497623"/>
    </source>
</evidence>
<evidence type="ECO:0000256" key="7">
    <source>
        <dbReference type="ARBA" id="ARBA00047592"/>
    </source>
</evidence>
<feature type="region of interest" description="Disordered" evidence="9">
    <location>
        <begin position="356"/>
        <end position="498"/>
    </location>
</feature>
<protein>
    <recommendedName>
        <fullName evidence="1">mitogen-activated protein kinase</fullName>
        <ecNumber evidence="1">2.7.11.24</ecNumber>
    </recommendedName>
</protein>
<dbReference type="Gene3D" id="3.30.200.20">
    <property type="entry name" value="Phosphorylase Kinase, domain 1"/>
    <property type="match status" value="1"/>
</dbReference>
<dbReference type="InterPro" id="IPR011009">
    <property type="entry name" value="Kinase-like_dom_sf"/>
</dbReference>
<feature type="compositionally biased region" description="Polar residues" evidence="9">
    <location>
        <begin position="378"/>
        <end position="425"/>
    </location>
</feature>
<sequence length="677" mass="74976">MAYDIWHMAYDICRHMHMAYDIWKAAYGIVWKAIDRRTGDVLAVKKIFDAFRNETDAQRTFREIVFLLEFSSHPNVIRLLNVLKADNNKDIYLVFQFMETDLHNVIKKGNVLEDIHRRYIMYQLFRATRYLHSGSVIHRDLKPSNVLVDSDCRVKVADFGLARSVEPSALVEPQGDPTLTNYVATRWYRAPEILLNSKRYTLGVDMWSLGCILAEMLLGKPMFPGSSTIDQIERIMAVIAQPTREDLNCISSQYAASLLVKPHGGRTQRTLREMLQGSPNDAIDLIEKLLVFNPEKRLTAAETLRHPYVQRFHNAANEPSLSHAVVPCIRDDVQLSVEIYRNKLYELIASKKSLRSKNPLTNNDNNVENSRNSKEKISSPSNTTNVVSRSTISSQAKNKPSSNTQNSHNPTELNVSRSVLTNTQAIKVKVVSRRPERQSLPDLGGVSRQSSKDSEKSSAKSSAKSTGKSSNSSSPASNSRSKASSPIINRANNTLTPEKAAVEKYIHRSRENQSSTNHHRRSLDGLNGVLKNGVAVARSGGVTVTVAGNNNLEEKKLSLEEQKGPFTRSVSLTFPSAGEATSPTKVIATYNKQVSLQKISPMKKTSPSLSPINGGPVGNSGKSSSSSDSGYRGSAGPRSSPAKYSGSAFTSKNFFTSYSPHPTISSSAYRELRQGVK</sequence>
<dbReference type="Gene3D" id="1.10.510.10">
    <property type="entry name" value="Transferase(Phosphotransferase) domain 1"/>
    <property type="match status" value="1"/>
</dbReference>